<keyword evidence="4" id="KW-0106">Calcium</keyword>
<dbReference type="PANTHER" id="PTHR45933:SF12">
    <property type="entry name" value="PROTEIN C2-DOMAIN ABA-RELATED 9"/>
    <property type="match status" value="1"/>
</dbReference>
<proteinExistence type="predicted"/>
<dbReference type="GO" id="GO:0016020">
    <property type="term" value="C:membrane"/>
    <property type="evidence" value="ECO:0007669"/>
    <property type="project" value="UniProtKB-SubCell"/>
</dbReference>
<sequence length="84" mass="9453">MDCTIENDNLFMSNKSLKISSEDGTIVARVQPSKHNDLAKESCIFWKSGKLLQDMTLRLKNVECGEVDLQIEWIDLPGSTSKAH</sequence>
<evidence type="ECO:0000256" key="6">
    <source>
        <dbReference type="ARBA" id="ARBA00023136"/>
    </source>
</evidence>
<protein>
    <submittedName>
        <fullName evidence="7">Uncharacterized protein</fullName>
    </submittedName>
</protein>
<dbReference type="Proteomes" id="UP000594263">
    <property type="component" value="Unplaced"/>
</dbReference>
<name>A0A7N0TC04_KALFE</name>
<keyword evidence="5" id="KW-0446">Lipid-binding</keyword>
<dbReference type="EnsemblPlants" id="Kaladp0032s0208.1.v1.1">
    <property type="protein sequence ID" value="Kaladp0032s0208.1.v1.1"/>
    <property type="gene ID" value="Kaladp0032s0208.v1.1"/>
</dbReference>
<accession>A0A7N0TC04</accession>
<keyword evidence="8" id="KW-1185">Reference proteome</keyword>
<dbReference type="AlphaFoldDB" id="A0A7N0TC04"/>
<dbReference type="GO" id="GO:0005096">
    <property type="term" value="F:GTPase activator activity"/>
    <property type="evidence" value="ECO:0007669"/>
    <property type="project" value="UniProtKB-KW"/>
</dbReference>
<comment type="subcellular location">
    <subcellularLocation>
        <location evidence="1">Membrane</location>
    </subcellularLocation>
</comment>
<dbReference type="InterPro" id="IPR044562">
    <property type="entry name" value="CAR1-11"/>
</dbReference>
<evidence type="ECO:0000256" key="5">
    <source>
        <dbReference type="ARBA" id="ARBA00023121"/>
    </source>
</evidence>
<evidence type="ECO:0000256" key="4">
    <source>
        <dbReference type="ARBA" id="ARBA00022837"/>
    </source>
</evidence>
<dbReference type="PANTHER" id="PTHR45933">
    <property type="entry name" value="PROTEIN C2-DOMAIN ABA-RELATED 4"/>
    <property type="match status" value="1"/>
</dbReference>
<evidence type="ECO:0000256" key="1">
    <source>
        <dbReference type="ARBA" id="ARBA00004370"/>
    </source>
</evidence>
<evidence type="ECO:0000313" key="8">
    <source>
        <dbReference type="Proteomes" id="UP000594263"/>
    </source>
</evidence>
<dbReference type="GO" id="GO:0046872">
    <property type="term" value="F:metal ion binding"/>
    <property type="evidence" value="ECO:0007669"/>
    <property type="project" value="UniProtKB-KW"/>
</dbReference>
<organism evidence="7 8">
    <name type="scientific">Kalanchoe fedtschenkoi</name>
    <name type="common">Lavender scallops</name>
    <name type="synonym">South American air plant</name>
    <dbReference type="NCBI Taxonomy" id="63787"/>
    <lineage>
        <taxon>Eukaryota</taxon>
        <taxon>Viridiplantae</taxon>
        <taxon>Streptophyta</taxon>
        <taxon>Embryophyta</taxon>
        <taxon>Tracheophyta</taxon>
        <taxon>Spermatophyta</taxon>
        <taxon>Magnoliopsida</taxon>
        <taxon>eudicotyledons</taxon>
        <taxon>Gunneridae</taxon>
        <taxon>Pentapetalae</taxon>
        <taxon>Saxifragales</taxon>
        <taxon>Crassulaceae</taxon>
        <taxon>Kalanchoe</taxon>
    </lineage>
</organism>
<keyword evidence="6" id="KW-0472">Membrane</keyword>
<dbReference type="GO" id="GO:0008289">
    <property type="term" value="F:lipid binding"/>
    <property type="evidence" value="ECO:0007669"/>
    <property type="project" value="UniProtKB-KW"/>
</dbReference>
<keyword evidence="2" id="KW-0343">GTPase activation</keyword>
<evidence type="ECO:0000313" key="7">
    <source>
        <dbReference type="EnsemblPlants" id="Kaladp0032s0208.1.v1.1"/>
    </source>
</evidence>
<evidence type="ECO:0000256" key="3">
    <source>
        <dbReference type="ARBA" id="ARBA00022723"/>
    </source>
</evidence>
<dbReference type="Gramene" id="Kaladp0032s0208.1.v1.1">
    <property type="protein sequence ID" value="Kaladp0032s0208.1.v1.1"/>
    <property type="gene ID" value="Kaladp0032s0208.v1.1"/>
</dbReference>
<keyword evidence="3" id="KW-0479">Metal-binding</keyword>
<reference evidence="7" key="1">
    <citation type="submission" date="2021-01" db="UniProtKB">
        <authorList>
            <consortium name="EnsemblPlants"/>
        </authorList>
    </citation>
    <scope>IDENTIFICATION</scope>
</reference>
<evidence type="ECO:0000256" key="2">
    <source>
        <dbReference type="ARBA" id="ARBA00022468"/>
    </source>
</evidence>